<comment type="similarity">
    <text evidence="2 13">Belongs to the sodium:solute symporter (SSF) (TC 2.A.21) family.</text>
</comment>
<comment type="subcellular location">
    <subcellularLocation>
        <location evidence="1">Cell membrane</location>
        <topology evidence="1">Multi-pass membrane protein</topology>
    </subcellularLocation>
</comment>
<feature type="transmembrane region" description="Helical" evidence="14">
    <location>
        <begin position="115"/>
        <end position="136"/>
    </location>
</feature>
<dbReference type="PROSITE" id="PS50283">
    <property type="entry name" value="NA_SOLUT_SYMP_3"/>
    <property type="match status" value="1"/>
</dbReference>
<dbReference type="InterPro" id="IPR050277">
    <property type="entry name" value="Sodium:Solute_Symporter"/>
</dbReference>
<dbReference type="Proteomes" id="UP000065807">
    <property type="component" value="Chromosome"/>
</dbReference>
<evidence type="ECO:0000256" key="5">
    <source>
        <dbReference type="ARBA" id="ARBA00022692"/>
    </source>
</evidence>
<feature type="transmembrane region" description="Helical" evidence="14">
    <location>
        <begin position="45"/>
        <end position="63"/>
    </location>
</feature>
<dbReference type="InterPro" id="IPR001734">
    <property type="entry name" value="Na/solute_symporter"/>
</dbReference>
<dbReference type="AlphaFoldDB" id="A0A0K2SFR0"/>
<evidence type="ECO:0000256" key="3">
    <source>
        <dbReference type="ARBA" id="ARBA00022448"/>
    </source>
</evidence>
<keyword evidence="11" id="KW-0739">Sodium transport</keyword>
<feature type="transmembrane region" description="Helical" evidence="14">
    <location>
        <begin position="513"/>
        <end position="530"/>
    </location>
</feature>
<evidence type="ECO:0000256" key="4">
    <source>
        <dbReference type="ARBA" id="ARBA00022475"/>
    </source>
</evidence>
<keyword evidence="4" id="KW-1003">Cell membrane</keyword>
<keyword evidence="9" id="KW-0406">Ion transport</keyword>
<evidence type="ECO:0000256" key="13">
    <source>
        <dbReference type="RuleBase" id="RU362091"/>
    </source>
</evidence>
<dbReference type="PANTHER" id="PTHR48086">
    <property type="entry name" value="SODIUM/PROLINE SYMPORTER-RELATED"/>
    <property type="match status" value="1"/>
</dbReference>
<feature type="transmembrane region" description="Helical" evidence="14">
    <location>
        <begin position="278"/>
        <end position="304"/>
    </location>
</feature>
<keyword evidence="5 14" id="KW-0812">Transmembrane</keyword>
<evidence type="ECO:0000256" key="14">
    <source>
        <dbReference type="SAM" id="Phobius"/>
    </source>
</evidence>
<dbReference type="KEGG" id="lpil:LIP_0073"/>
<name>A0A0K2SFR0_LIMPI</name>
<keyword evidence="6" id="KW-0769">Symport</keyword>
<keyword evidence="3" id="KW-0813">Transport</keyword>
<evidence type="ECO:0000256" key="1">
    <source>
        <dbReference type="ARBA" id="ARBA00004651"/>
    </source>
</evidence>
<keyword evidence="10 14" id="KW-0472">Membrane</keyword>
<dbReference type="PANTHER" id="PTHR48086:SF3">
    <property type="entry name" value="SODIUM_PROLINE SYMPORTER"/>
    <property type="match status" value="1"/>
</dbReference>
<reference evidence="16" key="1">
    <citation type="submission" date="2015-07" db="EMBL/GenBank/DDBJ databases">
        <title>Complete genome sequence and phylogenetic analysis of Limnochorda pilosa.</title>
        <authorList>
            <person name="Watanabe M."/>
            <person name="Kojima H."/>
            <person name="Fukui M."/>
        </authorList>
    </citation>
    <scope>NUCLEOTIDE SEQUENCE [LARGE SCALE GENOMIC DNA]</scope>
    <source>
        <strain evidence="16">HC45</strain>
    </source>
</reference>
<comment type="catalytic activity">
    <reaction evidence="12">
        <text>L-proline(in) + Na(+)(in) = L-proline(out) + Na(+)(out)</text>
        <dbReference type="Rhea" id="RHEA:28967"/>
        <dbReference type="ChEBI" id="CHEBI:29101"/>
        <dbReference type="ChEBI" id="CHEBI:60039"/>
    </reaction>
</comment>
<evidence type="ECO:0000256" key="10">
    <source>
        <dbReference type="ARBA" id="ARBA00023136"/>
    </source>
</evidence>
<dbReference type="GO" id="GO:0015293">
    <property type="term" value="F:symporter activity"/>
    <property type="evidence" value="ECO:0007669"/>
    <property type="project" value="UniProtKB-KW"/>
</dbReference>
<feature type="transmembrane region" description="Helical" evidence="14">
    <location>
        <begin position="376"/>
        <end position="394"/>
    </location>
</feature>
<dbReference type="EMBL" id="AP014924">
    <property type="protein sequence ID" value="BAS25930.1"/>
    <property type="molecule type" value="Genomic_DNA"/>
</dbReference>
<feature type="transmembrane region" description="Helical" evidence="14">
    <location>
        <begin position="185"/>
        <end position="212"/>
    </location>
</feature>
<reference evidence="16" key="2">
    <citation type="journal article" date="2016" name="Int. J. Syst. Evol. Microbiol.">
        <title>Complete genome sequence and cell structure of Limnochorda pilosa, a Gram-negative spore-former within the phylum Firmicutes.</title>
        <authorList>
            <person name="Watanabe M."/>
            <person name="Kojima H."/>
            <person name="Fukui M."/>
        </authorList>
    </citation>
    <scope>NUCLEOTIDE SEQUENCE [LARGE SCALE GENOMIC DNA]</scope>
    <source>
        <strain evidence="16">HC45</strain>
    </source>
</reference>
<evidence type="ECO:0000256" key="12">
    <source>
        <dbReference type="ARBA" id="ARBA00033708"/>
    </source>
</evidence>
<feature type="transmembrane region" description="Helical" evidence="14">
    <location>
        <begin position="462"/>
        <end position="480"/>
    </location>
</feature>
<dbReference type="Gene3D" id="1.20.1730.10">
    <property type="entry name" value="Sodium/glucose cotransporter"/>
    <property type="match status" value="1"/>
</dbReference>
<keyword evidence="8" id="KW-0915">Sodium</keyword>
<dbReference type="STRING" id="1555112.LIP_0073"/>
<feature type="transmembrane region" description="Helical" evidence="14">
    <location>
        <begin position="430"/>
        <end position="450"/>
    </location>
</feature>
<dbReference type="InterPro" id="IPR038377">
    <property type="entry name" value="Na/Glc_symporter_sf"/>
</dbReference>
<evidence type="ECO:0000313" key="16">
    <source>
        <dbReference type="Proteomes" id="UP000065807"/>
    </source>
</evidence>
<evidence type="ECO:0000256" key="9">
    <source>
        <dbReference type="ARBA" id="ARBA00023065"/>
    </source>
</evidence>
<accession>A0A0K2SFR0</accession>
<organism evidence="15 16">
    <name type="scientific">Limnochorda pilosa</name>
    <dbReference type="NCBI Taxonomy" id="1555112"/>
    <lineage>
        <taxon>Bacteria</taxon>
        <taxon>Bacillati</taxon>
        <taxon>Bacillota</taxon>
        <taxon>Limnochordia</taxon>
        <taxon>Limnochordales</taxon>
        <taxon>Limnochordaceae</taxon>
        <taxon>Limnochorda</taxon>
    </lineage>
</organism>
<feature type="transmembrane region" description="Helical" evidence="14">
    <location>
        <begin position="400"/>
        <end position="423"/>
    </location>
</feature>
<proteinExistence type="inferred from homology"/>
<feature type="transmembrane region" description="Helical" evidence="14">
    <location>
        <begin position="244"/>
        <end position="266"/>
    </location>
</feature>
<feature type="transmembrane region" description="Helical" evidence="14">
    <location>
        <begin position="550"/>
        <end position="569"/>
    </location>
</feature>
<keyword evidence="16" id="KW-1185">Reference proteome</keyword>
<dbReference type="Pfam" id="PF00474">
    <property type="entry name" value="SSF"/>
    <property type="match status" value="1"/>
</dbReference>
<evidence type="ECO:0000256" key="7">
    <source>
        <dbReference type="ARBA" id="ARBA00022989"/>
    </source>
</evidence>
<sequence>MVTPQAWVWTFVGAYWLYCIYWGIKGALQAKTASGYMIAGRQLPMWIFILAATATSFSGWTFVGHPGLIWKDGMAYAFASFYVLTIPITGAFFAKRQWLLGKRYGFITPGDMYSYYYGTEAMRVLVVVVAFLYSAFYSAVQLLASGSLFHWVTGIPVMEGAMLLAAIVVFYVAAGGLRSIAAVDALQAILLVAGIITLGAFVLDALGGWAVFSSQLRTVEARYLQIPAVMKVTAGEQIWTGTMILTYMFSLMGIQSSPAFTMWSFSNKNPRPFPWQQTFASTFVVGFALFFFTAIQGMGGRLVGADVLGIRTDADLVPALMTRYLPPIALAFVTIGALAAMQSTASPYIGTGSTILSRDVYFRYIRPNAGHREQIWTARVFAVIIVVVAFVIAVTNQSALVMLGGLATAFGTLMYLPLLGVVYGLRVTGLGTVLGLIAGIAAVFLTDILVPGWKYPLTIHSAGWGLGIAIVVGLLASLLGKESEESIARRREVREWLDSVDGPTESQKKWRKAMWVVVPVWYIFAIGPGAVLGNNAFSFLGFPPLWSWQIAWWLVGIAMMWALTFKAGLSLTTDEQIARAEKETRYVVHEVAPEATVGVAVTRS</sequence>
<gene>
    <name evidence="15" type="ORF">LIP_0073</name>
</gene>
<evidence type="ECO:0000256" key="11">
    <source>
        <dbReference type="ARBA" id="ARBA00023201"/>
    </source>
</evidence>
<evidence type="ECO:0000256" key="6">
    <source>
        <dbReference type="ARBA" id="ARBA00022847"/>
    </source>
</evidence>
<feature type="transmembrane region" description="Helical" evidence="14">
    <location>
        <begin position="324"/>
        <end position="341"/>
    </location>
</feature>
<feature type="transmembrane region" description="Helical" evidence="14">
    <location>
        <begin position="6"/>
        <end position="24"/>
    </location>
</feature>
<feature type="transmembrane region" description="Helical" evidence="14">
    <location>
        <begin position="148"/>
        <end position="173"/>
    </location>
</feature>
<evidence type="ECO:0000256" key="2">
    <source>
        <dbReference type="ARBA" id="ARBA00006434"/>
    </source>
</evidence>
<keyword evidence="7 14" id="KW-1133">Transmembrane helix</keyword>
<feature type="transmembrane region" description="Helical" evidence="14">
    <location>
        <begin position="75"/>
        <end position="94"/>
    </location>
</feature>
<dbReference type="CDD" id="cd10322">
    <property type="entry name" value="SLC5sbd"/>
    <property type="match status" value="1"/>
</dbReference>
<dbReference type="RefSeq" id="WP_068132814.1">
    <property type="nucleotide sequence ID" value="NZ_AP014924.1"/>
</dbReference>
<evidence type="ECO:0000256" key="8">
    <source>
        <dbReference type="ARBA" id="ARBA00023053"/>
    </source>
</evidence>
<dbReference type="GO" id="GO:0005886">
    <property type="term" value="C:plasma membrane"/>
    <property type="evidence" value="ECO:0007669"/>
    <property type="project" value="UniProtKB-SubCell"/>
</dbReference>
<dbReference type="GO" id="GO:0006814">
    <property type="term" value="P:sodium ion transport"/>
    <property type="evidence" value="ECO:0007669"/>
    <property type="project" value="UniProtKB-KW"/>
</dbReference>
<protein>
    <submittedName>
        <fullName evidence="15">Sodium:solute symporter</fullName>
    </submittedName>
</protein>
<evidence type="ECO:0000313" key="15">
    <source>
        <dbReference type="EMBL" id="BAS25930.1"/>
    </source>
</evidence>